<comment type="caution">
    <text evidence="2">The sequence shown here is derived from an EMBL/GenBank/DDBJ whole genome shotgun (WGS) entry which is preliminary data.</text>
</comment>
<dbReference type="Proteomes" id="UP000018888">
    <property type="component" value="Unassembled WGS sequence"/>
</dbReference>
<name>A0A2P4NZ09_RHIID</name>
<dbReference type="EMBL" id="AUPC02000538">
    <property type="protein sequence ID" value="POG58369.1"/>
    <property type="molecule type" value="Genomic_DNA"/>
</dbReference>
<feature type="non-terminal residue" evidence="2">
    <location>
        <position position="76"/>
    </location>
</feature>
<dbReference type="AlphaFoldDB" id="A0A2P4NZ09"/>
<accession>A0A2P4NZ09</accession>
<evidence type="ECO:0000256" key="1">
    <source>
        <dbReference type="SAM" id="Phobius"/>
    </source>
</evidence>
<protein>
    <submittedName>
        <fullName evidence="2">Uncharacterized protein</fullName>
    </submittedName>
</protein>
<proteinExistence type="predicted"/>
<sequence>PFFLKKKKNSPFLKFLFIHLVCIIKSESCQQNKIFIIRKIRYSIVLVVRFFIIIVRLERKKYLIDNLTHSAWHQMW</sequence>
<feature type="non-terminal residue" evidence="2">
    <location>
        <position position="1"/>
    </location>
</feature>
<gene>
    <name evidence="2" type="ORF">GLOIN_2v1731379</name>
</gene>
<keyword evidence="3" id="KW-1185">Reference proteome</keyword>
<keyword evidence="1" id="KW-1133">Transmembrane helix</keyword>
<organism evidence="2 3">
    <name type="scientific">Rhizophagus irregularis (strain DAOM 181602 / DAOM 197198 / MUCL 43194)</name>
    <name type="common">Arbuscular mycorrhizal fungus</name>
    <name type="synonym">Glomus intraradices</name>
    <dbReference type="NCBI Taxonomy" id="747089"/>
    <lineage>
        <taxon>Eukaryota</taxon>
        <taxon>Fungi</taxon>
        <taxon>Fungi incertae sedis</taxon>
        <taxon>Mucoromycota</taxon>
        <taxon>Glomeromycotina</taxon>
        <taxon>Glomeromycetes</taxon>
        <taxon>Glomerales</taxon>
        <taxon>Glomeraceae</taxon>
        <taxon>Rhizophagus</taxon>
    </lineage>
</organism>
<evidence type="ECO:0000313" key="3">
    <source>
        <dbReference type="Proteomes" id="UP000018888"/>
    </source>
</evidence>
<keyword evidence="1" id="KW-0472">Membrane</keyword>
<keyword evidence="1" id="KW-0812">Transmembrane</keyword>
<evidence type="ECO:0000313" key="2">
    <source>
        <dbReference type="EMBL" id="POG58369.1"/>
    </source>
</evidence>
<reference evidence="2 3" key="1">
    <citation type="journal article" date="2013" name="Proc. Natl. Acad. Sci. U.S.A.">
        <title>Genome of an arbuscular mycorrhizal fungus provides insight into the oldest plant symbiosis.</title>
        <authorList>
            <person name="Tisserant E."/>
            <person name="Malbreil M."/>
            <person name="Kuo A."/>
            <person name="Kohler A."/>
            <person name="Symeonidi A."/>
            <person name="Balestrini R."/>
            <person name="Charron P."/>
            <person name="Duensing N."/>
            <person name="Frei Dit Frey N."/>
            <person name="Gianinazzi-Pearson V."/>
            <person name="Gilbert L.B."/>
            <person name="Handa Y."/>
            <person name="Herr J.R."/>
            <person name="Hijri M."/>
            <person name="Koul R."/>
            <person name="Kawaguchi M."/>
            <person name="Krajinski F."/>
            <person name="Lammers P.J."/>
            <person name="Masclaux F.G."/>
            <person name="Murat C."/>
            <person name="Morin E."/>
            <person name="Ndikumana S."/>
            <person name="Pagni M."/>
            <person name="Petitpierre D."/>
            <person name="Requena N."/>
            <person name="Rosikiewicz P."/>
            <person name="Riley R."/>
            <person name="Saito K."/>
            <person name="San Clemente H."/>
            <person name="Shapiro H."/>
            <person name="van Tuinen D."/>
            <person name="Becard G."/>
            <person name="Bonfante P."/>
            <person name="Paszkowski U."/>
            <person name="Shachar-Hill Y.Y."/>
            <person name="Tuskan G.A."/>
            <person name="Young P.W."/>
            <person name="Sanders I.R."/>
            <person name="Henrissat B."/>
            <person name="Rensing S.A."/>
            <person name="Grigoriev I.V."/>
            <person name="Corradi N."/>
            <person name="Roux C."/>
            <person name="Martin F."/>
        </authorList>
    </citation>
    <scope>NUCLEOTIDE SEQUENCE [LARGE SCALE GENOMIC DNA]</scope>
    <source>
        <strain evidence="2 3">DAOM 197198</strain>
    </source>
</reference>
<feature type="transmembrane region" description="Helical" evidence="1">
    <location>
        <begin position="39"/>
        <end position="57"/>
    </location>
</feature>
<reference evidence="2 3" key="2">
    <citation type="journal article" date="2018" name="New Phytol.">
        <title>High intraspecific genome diversity in the model arbuscular mycorrhizal symbiont Rhizophagus irregularis.</title>
        <authorList>
            <person name="Chen E.C.H."/>
            <person name="Morin E."/>
            <person name="Beaudet D."/>
            <person name="Noel J."/>
            <person name="Yildirir G."/>
            <person name="Ndikumana S."/>
            <person name="Charron P."/>
            <person name="St-Onge C."/>
            <person name="Giorgi J."/>
            <person name="Kruger M."/>
            <person name="Marton T."/>
            <person name="Ropars J."/>
            <person name="Grigoriev I.V."/>
            <person name="Hainaut M."/>
            <person name="Henrissat B."/>
            <person name="Roux C."/>
            <person name="Martin F."/>
            <person name="Corradi N."/>
        </authorList>
    </citation>
    <scope>NUCLEOTIDE SEQUENCE [LARGE SCALE GENOMIC DNA]</scope>
    <source>
        <strain evidence="2 3">DAOM 197198</strain>
    </source>
</reference>